<protein>
    <submittedName>
        <fullName evidence="2">Uncharacterized protein</fullName>
    </submittedName>
</protein>
<feature type="transmembrane region" description="Helical" evidence="1">
    <location>
        <begin position="28"/>
        <end position="51"/>
    </location>
</feature>
<dbReference type="EMBL" id="UINC01003854">
    <property type="protein sequence ID" value="SVA09804.1"/>
    <property type="molecule type" value="Genomic_DNA"/>
</dbReference>
<evidence type="ECO:0000256" key="1">
    <source>
        <dbReference type="SAM" id="Phobius"/>
    </source>
</evidence>
<feature type="non-terminal residue" evidence="2">
    <location>
        <position position="1"/>
    </location>
</feature>
<name>A0A381T282_9ZZZZ</name>
<accession>A0A381T282</accession>
<reference evidence="2" key="1">
    <citation type="submission" date="2018-05" db="EMBL/GenBank/DDBJ databases">
        <authorList>
            <person name="Lanie J.A."/>
            <person name="Ng W.-L."/>
            <person name="Kazmierczak K.M."/>
            <person name="Andrzejewski T.M."/>
            <person name="Davidsen T.M."/>
            <person name="Wayne K.J."/>
            <person name="Tettelin H."/>
            <person name="Glass J.I."/>
            <person name="Rusch D."/>
            <person name="Podicherti R."/>
            <person name="Tsui H.-C.T."/>
            <person name="Winkler M.E."/>
        </authorList>
    </citation>
    <scope>NUCLEOTIDE SEQUENCE</scope>
</reference>
<gene>
    <name evidence="2" type="ORF">METZ01_LOCUS62658</name>
</gene>
<keyword evidence="1" id="KW-0812">Transmembrane</keyword>
<evidence type="ECO:0000313" key="2">
    <source>
        <dbReference type="EMBL" id="SVA09804.1"/>
    </source>
</evidence>
<proteinExistence type="predicted"/>
<dbReference type="AlphaFoldDB" id="A0A381T282"/>
<sequence>VLVFILVMIGFVAVLVISAYSQLYRHHWTLHTAGSYFFTTGVYGCGVVSHIKRRESY</sequence>
<organism evidence="2">
    <name type="scientific">marine metagenome</name>
    <dbReference type="NCBI Taxonomy" id="408172"/>
    <lineage>
        <taxon>unclassified sequences</taxon>
        <taxon>metagenomes</taxon>
        <taxon>ecological metagenomes</taxon>
    </lineage>
</organism>
<keyword evidence="1" id="KW-1133">Transmembrane helix</keyword>
<keyword evidence="1" id="KW-0472">Membrane</keyword>